<evidence type="ECO:0000313" key="4">
    <source>
        <dbReference type="EMBL" id="CAG8696072.1"/>
    </source>
</evidence>
<evidence type="ECO:0000256" key="2">
    <source>
        <dbReference type="SAM" id="MobiDB-lite"/>
    </source>
</evidence>
<keyword evidence="5" id="KW-1185">Reference proteome</keyword>
<feature type="domain" description="SWIM-type" evidence="3">
    <location>
        <begin position="197"/>
        <end position="231"/>
    </location>
</feature>
<comment type="caution">
    <text evidence="4">The sequence shown here is derived from an EMBL/GenBank/DDBJ whole genome shotgun (WGS) entry which is preliminary data.</text>
</comment>
<keyword evidence="1" id="KW-0862">Zinc</keyword>
<dbReference type="EMBL" id="CAJVQB010007039">
    <property type="protein sequence ID" value="CAG8696072.1"/>
    <property type="molecule type" value="Genomic_DNA"/>
</dbReference>
<proteinExistence type="predicted"/>
<evidence type="ECO:0000313" key="5">
    <source>
        <dbReference type="Proteomes" id="UP000789901"/>
    </source>
</evidence>
<dbReference type="PROSITE" id="PS50966">
    <property type="entry name" value="ZF_SWIM"/>
    <property type="match status" value="1"/>
</dbReference>
<evidence type="ECO:0000256" key="1">
    <source>
        <dbReference type="PROSITE-ProRule" id="PRU00325"/>
    </source>
</evidence>
<feature type="compositionally biased region" description="Polar residues" evidence="2">
    <location>
        <begin position="353"/>
        <end position="367"/>
    </location>
</feature>
<sequence length="432" mass="50307">MTGATFLNWNFFKNALKRYELEIGFRAIKFWLERDNNGTIIRRYFQLNVGYQKISSEIVINKLVKNHNHSLAPYRKEFAPSLRSFLQEVGAKTTLLNLDQAIQTKLEFQNEIKKYLTLESTSVQSIQISQSILYRACSFELTSLPAIYEYTDGYLEDEYDVLQASLKNLLNMVNREDILETWKVSLFDHHSHSYLHYVILLRDNTHLCTCLYIISNGFYCRHFFSVFKISRNAKFDVKLISKCWYTDPIQASDYSMIEGTAIEEINSNKQMNQLISIHAKSELKFALDNGLVNEFAELIEKFIENHTNVDVNNRMTVEVTRIENPKKLKHKGCPKIPKSTPIIQDLNAKNLNKRQNLNTKRSLSSQGDKSDKSRQIIETDTEDKEEFDKRSKKRNELDGDNSTQRTDTCHCGNCYGTGHYSSICQFSKDHFR</sequence>
<protein>
    <submittedName>
        <fullName evidence="4">7530_t:CDS:1</fullName>
    </submittedName>
</protein>
<keyword evidence="1" id="KW-0863">Zinc-finger</keyword>
<evidence type="ECO:0000259" key="3">
    <source>
        <dbReference type="PROSITE" id="PS50966"/>
    </source>
</evidence>
<organism evidence="4 5">
    <name type="scientific">Gigaspora margarita</name>
    <dbReference type="NCBI Taxonomy" id="4874"/>
    <lineage>
        <taxon>Eukaryota</taxon>
        <taxon>Fungi</taxon>
        <taxon>Fungi incertae sedis</taxon>
        <taxon>Mucoromycota</taxon>
        <taxon>Glomeromycotina</taxon>
        <taxon>Glomeromycetes</taxon>
        <taxon>Diversisporales</taxon>
        <taxon>Gigasporaceae</taxon>
        <taxon>Gigaspora</taxon>
    </lineage>
</organism>
<feature type="region of interest" description="Disordered" evidence="2">
    <location>
        <begin position="353"/>
        <end position="405"/>
    </location>
</feature>
<accession>A0ABN7UXP9</accession>
<keyword evidence="1" id="KW-0479">Metal-binding</keyword>
<feature type="compositionally biased region" description="Basic and acidic residues" evidence="2">
    <location>
        <begin position="386"/>
        <end position="397"/>
    </location>
</feature>
<name>A0ABN7UXP9_GIGMA</name>
<feature type="compositionally biased region" description="Basic and acidic residues" evidence="2">
    <location>
        <begin position="368"/>
        <end position="377"/>
    </location>
</feature>
<gene>
    <name evidence="4" type="ORF">GMARGA_LOCUS11821</name>
</gene>
<dbReference type="Proteomes" id="UP000789901">
    <property type="component" value="Unassembled WGS sequence"/>
</dbReference>
<dbReference type="InterPro" id="IPR007527">
    <property type="entry name" value="Znf_SWIM"/>
</dbReference>
<reference evidence="4 5" key="1">
    <citation type="submission" date="2021-06" db="EMBL/GenBank/DDBJ databases">
        <authorList>
            <person name="Kallberg Y."/>
            <person name="Tangrot J."/>
            <person name="Rosling A."/>
        </authorList>
    </citation>
    <scope>NUCLEOTIDE SEQUENCE [LARGE SCALE GENOMIC DNA]</scope>
    <source>
        <strain evidence="4 5">120-4 pot B 10/14</strain>
    </source>
</reference>